<gene>
    <name evidence="1" type="ORF">DHETER_LOCUS10294</name>
</gene>
<dbReference type="EMBL" id="CAJVPU010019809">
    <property type="protein sequence ID" value="CAG8673588.1"/>
    <property type="molecule type" value="Genomic_DNA"/>
</dbReference>
<proteinExistence type="predicted"/>
<keyword evidence="2" id="KW-1185">Reference proteome</keyword>
<evidence type="ECO:0000313" key="1">
    <source>
        <dbReference type="EMBL" id="CAG8673588.1"/>
    </source>
</evidence>
<protein>
    <submittedName>
        <fullName evidence="1">1936_t:CDS:1</fullName>
    </submittedName>
</protein>
<evidence type="ECO:0000313" key="2">
    <source>
        <dbReference type="Proteomes" id="UP000789702"/>
    </source>
</evidence>
<accession>A0ACA9NRQ8</accession>
<reference evidence="1" key="1">
    <citation type="submission" date="2021-06" db="EMBL/GenBank/DDBJ databases">
        <authorList>
            <person name="Kallberg Y."/>
            <person name="Tangrot J."/>
            <person name="Rosling A."/>
        </authorList>
    </citation>
    <scope>NUCLEOTIDE SEQUENCE</scope>
    <source>
        <strain evidence="1">IL203A</strain>
    </source>
</reference>
<comment type="caution">
    <text evidence="1">The sequence shown here is derived from an EMBL/GenBank/DDBJ whole genome shotgun (WGS) entry which is preliminary data.</text>
</comment>
<sequence length="133" mass="15247">MGNELSTLLKIKKNRIINEKDSSLNNHEHNKSINSNTGFPVVDYDLEKEKHHHEFLFKIWNSNFSSPIESILKRGNVKVLDVGCGYGTWIFDMANNYTLSHFTGIDIIAPKNIIPSNVSWVQADVLERLQYSN</sequence>
<feature type="non-terminal residue" evidence="1">
    <location>
        <position position="133"/>
    </location>
</feature>
<organism evidence="1 2">
    <name type="scientific">Dentiscutata heterogama</name>
    <dbReference type="NCBI Taxonomy" id="1316150"/>
    <lineage>
        <taxon>Eukaryota</taxon>
        <taxon>Fungi</taxon>
        <taxon>Fungi incertae sedis</taxon>
        <taxon>Mucoromycota</taxon>
        <taxon>Glomeromycotina</taxon>
        <taxon>Glomeromycetes</taxon>
        <taxon>Diversisporales</taxon>
        <taxon>Gigasporaceae</taxon>
        <taxon>Dentiscutata</taxon>
    </lineage>
</organism>
<dbReference type="Proteomes" id="UP000789702">
    <property type="component" value="Unassembled WGS sequence"/>
</dbReference>
<name>A0ACA9NRQ8_9GLOM</name>